<gene>
    <name evidence="1" type="ORF">VTAP4600_A3502</name>
</gene>
<dbReference type="AlphaFoldDB" id="A0A2N8ZHR9"/>
<keyword evidence="2" id="KW-1185">Reference proteome</keyword>
<dbReference type="KEGG" id="vta:A3502"/>
<evidence type="ECO:0000313" key="1">
    <source>
        <dbReference type="EMBL" id="SON51449.1"/>
    </source>
</evidence>
<reference evidence="1 2" key="1">
    <citation type="submission" date="2017-10" db="EMBL/GenBank/DDBJ databases">
        <authorList>
            <person name="Banno H."/>
            <person name="Chua N.-H."/>
        </authorList>
    </citation>
    <scope>NUCLEOTIDE SEQUENCE [LARGE SCALE GENOMIC DNA]</scope>
    <source>
        <strain evidence="1">Vibrio tapetis CECT4600</strain>
    </source>
</reference>
<dbReference type="Proteomes" id="UP000235828">
    <property type="component" value="Chromosome A"/>
</dbReference>
<evidence type="ECO:0000313" key="2">
    <source>
        <dbReference type="Proteomes" id="UP000235828"/>
    </source>
</evidence>
<sequence length="103" mass="12123">MERVKKGIRILNFKLPYLDESEKLNIYCCTRSMLDKYVSEPIDVSELNAEMPPRAICLGISKVLSKKYDCQHEFFIQFSSILEKLEWTRAICQEARVHAEETY</sequence>
<accession>A0A2N8ZHR9</accession>
<protein>
    <submittedName>
        <fullName evidence="1">Uncharacterized protein</fullName>
    </submittedName>
</protein>
<name>A0A2N8ZHR9_9VIBR</name>
<organism evidence="1 2">
    <name type="scientific">Vibrio tapetis subsp. tapetis</name>
    <dbReference type="NCBI Taxonomy" id="1671868"/>
    <lineage>
        <taxon>Bacteria</taxon>
        <taxon>Pseudomonadati</taxon>
        <taxon>Pseudomonadota</taxon>
        <taxon>Gammaproteobacteria</taxon>
        <taxon>Vibrionales</taxon>
        <taxon>Vibrionaceae</taxon>
        <taxon>Vibrio</taxon>
    </lineage>
</organism>
<proteinExistence type="predicted"/>
<dbReference type="EMBL" id="LT960611">
    <property type="protein sequence ID" value="SON51449.1"/>
    <property type="molecule type" value="Genomic_DNA"/>
</dbReference>